<dbReference type="EMBL" id="LFYR01001785">
    <property type="protein sequence ID" value="KMZ59448.1"/>
    <property type="molecule type" value="Genomic_DNA"/>
</dbReference>
<comment type="caution">
    <text evidence="1">The sequence shown here is derived from an EMBL/GenBank/DDBJ whole genome shotgun (WGS) entry which is preliminary data.</text>
</comment>
<proteinExistence type="predicted"/>
<protein>
    <submittedName>
        <fullName evidence="1">Uncharacterized protein</fullName>
    </submittedName>
</protein>
<sequence>MLLAFRCYCILRNRPRSESTSCSSN</sequence>
<reference evidence="2" key="1">
    <citation type="journal article" date="2016" name="Nature">
        <title>The genome of the seagrass Zostera marina reveals angiosperm adaptation to the sea.</title>
        <authorList>
            <person name="Olsen J.L."/>
            <person name="Rouze P."/>
            <person name="Verhelst B."/>
            <person name="Lin Y.-C."/>
            <person name="Bayer T."/>
            <person name="Collen J."/>
            <person name="Dattolo E."/>
            <person name="De Paoli E."/>
            <person name="Dittami S."/>
            <person name="Maumus F."/>
            <person name="Michel G."/>
            <person name="Kersting A."/>
            <person name="Lauritano C."/>
            <person name="Lohaus R."/>
            <person name="Toepel M."/>
            <person name="Tonon T."/>
            <person name="Vanneste K."/>
            <person name="Amirebrahimi M."/>
            <person name="Brakel J."/>
            <person name="Bostroem C."/>
            <person name="Chovatia M."/>
            <person name="Grimwood J."/>
            <person name="Jenkins J.W."/>
            <person name="Jueterbock A."/>
            <person name="Mraz A."/>
            <person name="Stam W.T."/>
            <person name="Tice H."/>
            <person name="Bornberg-Bauer E."/>
            <person name="Green P.J."/>
            <person name="Pearson G.A."/>
            <person name="Procaccini G."/>
            <person name="Duarte C.M."/>
            <person name="Schmutz J."/>
            <person name="Reusch T.B.H."/>
            <person name="Van de Peer Y."/>
        </authorList>
    </citation>
    <scope>NUCLEOTIDE SEQUENCE [LARGE SCALE GENOMIC DNA]</scope>
    <source>
        <strain evidence="2">cv. Finnish</strain>
    </source>
</reference>
<organism evidence="1 2">
    <name type="scientific">Zostera marina</name>
    <name type="common">Eelgrass</name>
    <dbReference type="NCBI Taxonomy" id="29655"/>
    <lineage>
        <taxon>Eukaryota</taxon>
        <taxon>Viridiplantae</taxon>
        <taxon>Streptophyta</taxon>
        <taxon>Embryophyta</taxon>
        <taxon>Tracheophyta</taxon>
        <taxon>Spermatophyta</taxon>
        <taxon>Magnoliopsida</taxon>
        <taxon>Liliopsida</taxon>
        <taxon>Zosteraceae</taxon>
        <taxon>Zostera</taxon>
    </lineage>
</organism>
<dbReference type="AlphaFoldDB" id="A0A0K9NS64"/>
<keyword evidence="2" id="KW-1185">Reference proteome</keyword>
<evidence type="ECO:0000313" key="1">
    <source>
        <dbReference type="EMBL" id="KMZ59448.1"/>
    </source>
</evidence>
<accession>A0A0K9NS64</accession>
<gene>
    <name evidence="1" type="ORF">ZOSMA_68G00350</name>
</gene>
<name>A0A0K9NS64_ZOSMR</name>
<evidence type="ECO:0000313" key="2">
    <source>
        <dbReference type="Proteomes" id="UP000036987"/>
    </source>
</evidence>
<dbReference type="Proteomes" id="UP000036987">
    <property type="component" value="Unassembled WGS sequence"/>
</dbReference>